<dbReference type="HAMAP" id="MF_00088">
    <property type="entry name" value="KhpA"/>
    <property type="match status" value="1"/>
</dbReference>
<dbReference type="InterPro" id="IPR009019">
    <property type="entry name" value="KH_sf_prok-type"/>
</dbReference>
<keyword evidence="3" id="KW-0133">Cell shape</keyword>
<dbReference type="CDD" id="cd22533">
    <property type="entry name" value="KH-II_YlqC-like"/>
    <property type="match status" value="1"/>
</dbReference>
<dbReference type="GO" id="GO:0009252">
    <property type="term" value="P:peptidoglycan biosynthetic process"/>
    <property type="evidence" value="ECO:0007669"/>
    <property type="project" value="UniProtKB-UniRule"/>
</dbReference>
<reference evidence="4" key="1">
    <citation type="submission" date="2015-07" db="EMBL/GenBank/DDBJ databases">
        <title>Draft Genome Sequences of Anaerolinea thermolimosa IMO-1, Bellilinea caldifistulae GOMI-1, Leptolinea tardivitalis YMTK-2, Levilinea saccharolytica KIBI-1,Longilinea arvoryzae KOME-1, Previously Described as Members of the Anaerolineaceae (Chloroflexi).</title>
        <authorList>
            <person name="Sekiguchi Y."/>
            <person name="Ohashi A."/>
            <person name="Matsuura N."/>
            <person name="Tourlousse M.D."/>
        </authorList>
    </citation>
    <scope>NUCLEOTIDE SEQUENCE [LARGE SCALE GENOMIC DNA]</scope>
    <source>
        <strain evidence="4">KOME-1</strain>
    </source>
</reference>
<comment type="subunit">
    <text evidence="3">Forms a complex with KhpB.</text>
</comment>
<dbReference type="Gene3D" id="3.30.300.20">
    <property type="match status" value="1"/>
</dbReference>
<comment type="similarity">
    <text evidence="3">Belongs to the KhpA RNA-binding protein family.</text>
</comment>
<evidence type="ECO:0000313" key="4">
    <source>
        <dbReference type="EMBL" id="GAP14399.1"/>
    </source>
</evidence>
<comment type="function">
    <text evidence="3">A probable RNA chaperone. Forms a complex with KhpB which binds to cellular RNA and controls its expression. Plays a role in peptidoglycan (PG) homeostasis and cell length regulation.</text>
</comment>
<gene>
    <name evidence="3" type="primary">khpA</name>
    <name evidence="4" type="ORF">LARV_02168</name>
</gene>
<dbReference type="GO" id="GO:0071555">
    <property type="term" value="P:cell wall organization"/>
    <property type="evidence" value="ECO:0007669"/>
    <property type="project" value="UniProtKB-KW"/>
</dbReference>
<dbReference type="GO" id="GO:0005737">
    <property type="term" value="C:cytoplasm"/>
    <property type="evidence" value="ECO:0007669"/>
    <property type="project" value="UniProtKB-SubCell"/>
</dbReference>
<sequence>MKDLIDFIARSLVDDPTQVEIKQERAGATKVHIELRVAKEDMGRVIGKGGRVANAMRVLLRVAAAREGKQASLDVVEPR</sequence>
<dbReference type="OrthoDB" id="9812389at2"/>
<evidence type="ECO:0000256" key="1">
    <source>
        <dbReference type="ARBA" id="ARBA00022490"/>
    </source>
</evidence>
<dbReference type="GO" id="GO:0003723">
    <property type="term" value="F:RNA binding"/>
    <property type="evidence" value="ECO:0007669"/>
    <property type="project" value="UniProtKB-UniRule"/>
</dbReference>
<dbReference type="STRING" id="360412.LARV_02168"/>
<dbReference type="PANTHER" id="PTHR34654:SF1">
    <property type="entry name" value="RNA-BINDING PROTEIN KHPA"/>
    <property type="match status" value="1"/>
</dbReference>
<keyword evidence="1 3" id="KW-0963">Cytoplasm</keyword>
<evidence type="ECO:0000256" key="3">
    <source>
        <dbReference type="HAMAP-Rule" id="MF_00088"/>
    </source>
</evidence>
<keyword evidence="2 3" id="KW-0694">RNA-binding</keyword>
<dbReference type="Proteomes" id="UP000055060">
    <property type="component" value="Unassembled WGS sequence"/>
</dbReference>
<accession>A0A0S7BA21</accession>
<protein>
    <recommendedName>
        <fullName evidence="3">RNA-binding protein KhpA</fullName>
    </recommendedName>
    <alternativeName>
        <fullName evidence="3">KH-domain protein A</fullName>
    </alternativeName>
</protein>
<evidence type="ECO:0000313" key="5">
    <source>
        <dbReference type="Proteomes" id="UP000055060"/>
    </source>
</evidence>
<keyword evidence="3" id="KW-0143">Chaperone</keyword>
<dbReference type="SUPFAM" id="SSF54814">
    <property type="entry name" value="Prokaryotic type KH domain (KH-domain type II)"/>
    <property type="match status" value="1"/>
</dbReference>
<dbReference type="GO" id="GO:0008360">
    <property type="term" value="P:regulation of cell shape"/>
    <property type="evidence" value="ECO:0007669"/>
    <property type="project" value="UniProtKB-KW"/>
</dbReference>
<dbReference type="InterPro" id="IPR015946">
    <property type="entry name" value="KH_dom-like_a/b"/>
</dbReference>
<comment type="subcellular location">
    <subcellularLocation>
        <location evidence="3">Cytoplasm</location>
    </subcellularLocation>
</comment>
<dbReference type="InterPro" id="IPR020627">
    <property type="entry name" value="KhpA"/>
</dbReference>
<dbReference type="RefSeq" id="WP_075073661.1">
    <property type="nucleotide sequence ID" value="NZ_DF967972.1"/>
</dbReference>
<dbReference type="Pfam" id="PF13083">
    <property type="entry name" value="KH_KhpA-B"/>
    <property type="match status" value="1"/>
</dbReference>
<keyword evidence="5" id="KW-1185">Reference proteome</keyword>
<keyword evidence="3" id="KW-0961">Cell wall biogenesis/degradation</keyword>
<dbReference type="EMBL" id="DF967972">
    <property type="protein sequence ID" value="GAP14399.1"/>
    <property type="molecule type" value="Genomic_DNA"/>
</dbReference>
<proteinExistence type="inferred from homology"/>
<evidence type="ECO:0000256" key="2">
    <source>
        <dbReference type="ARBA" id="ARBA00022884"/>
    </source>
</evidence>
<dbReference type="AlphaFoldDB" id="A0A0S7BA21"/>
<organism evidence="4">
    <name type="scientific">Longilinea arvoryzae</name>
    <dbReference type="NCBI Taxonomy" id="360412"/>
    <lineage>
        <taxon>Bacteria</taxon>
        <taxon>Bacillati</taxon>
        <taxon>Chloroflexota</taxon>
        <taxon>Anaerolineae</taxon>
        <taxon>Anaerolineales</taxon>
        <taxon>Anaerolineaceae</taxon>
        <taxon>Longilinea</taxon>
    </lineage>
</organism>
<name>A0A0S7BA21_9CHLR</name>
<dbReference type="PANTHER" id="PTHR34654">
    <property type="entry name" value="UPF0109 PROTEIN SCO5592"/>
    <property type="match status" value="1"/>
</dbReference>